<feature type="transmembrane region" description="Helical" evidence="6">
    <location>
        <begin position="149"/>
        <end position="173"/>
    </location>
</feature>
<dbReference type="PANTHER" id="PTHR13929:SF0">
    <property type="entry name" value="UBIA PRENYLTRANSFERASE DOMAIN-CONTAINING PROTEIN 1"/>
    <property type="match status" value="1"/>
</dbReference>
<feature type="transmembrane region" description="Helical" evidence="6">
    <location>
        <begin position="21"/>
        <end position="43"/>
    </location>
</feature>
<dbReference type="GO" id="GO:0042371">
    <property type="term" value="P:vitamin K biosynthetic process"/>
    <property type="evidence" value="ECO:0007669"/>
    <property type="project" value="TreeGrafter"/>
</dbReference>
<dbReference type="GO" id="GO:0016020">
    <property type="term" value="C:membrane"/>
    <property type="evidence" value="ECO:0007669"/>
    <property type="project" value="UniProtKB-SubCell"/>
</dbReference>
<evidence type="ECO:0000256" key="6">
    <source>
        <dbReference type="SAM" id="Phobius"/>
    </source>
</evidence>
<feature type="transmembrane region" description="Helical" evidence="6">
    <location>
        <begin position="120"/>
        <end position="137"/>
    </location>
</feature>
<feature type="transmembrane region" description="Helical" evidence="6">
    <location>
        <begin position="93"/>
        <end position="114"/>
    </location>
</feature>
<dbReference type="Pfam" id="PF01040">
    <property type="entry name" value="UbiA"/>
    <property type="match status" value="1"/>
</dbReference>
<dbReference type="InterPro" id="IPR000537">
    <property type="entry name" value="UbiA_prenyltransferase"/>
</dbReference>
<dbReference type="GO" id="GO:0004659">
    <property type="term" value="F:prenyltransferase activity"/>
    <property type="evidence" value="ECO:0007669"/>
    <property type="project" value="InterPro"/>
</dbReference>
<keyword evidence="5 6" id="KW-0472">Membrane</keyword>
<dbReference type="InterPro" id="IPR026046">
    <property type="entry name" value="UBIAD1"/>
</dbReference>
<keyword evidence="3 6" id="KW-0812">Transmembrane</keyword>
<evidence type="ECO:0000256" key="1">
    <source>
        <dbReference type="ARBA" id="ARBA00004141"/>
    </source>
</evidence>
<name>X1L5E4_9ZZZZ</name>
<protein>
    <recommendedName>
        <fullName evidence="8">Prenyltransferase</fullName>
    </recommendedName>
</protein>
<sequence>LLGILMGYFYTAPPVKFGYRGWGDLICFLGSGPFPVIGTFFLFTGRVSWTAILAGIVAGLWVDAILYIGNVPDVEADRAVGKKTLSTILGRKAVRTLVPLYYGAAFGLVAIGAILGVFPLWALLSLVTLPIVLRVLLITRRHYDEIPKFAPSILMTVQVFALSTVLLGAGFILSRTVG</sequence>
<accession>X1L5E4</accession>
<comment type="subcellular location">
    <subcellularLocation>
        <location evidence="1">Membrane</location>
        <topology evidence="1">Multi-pass membrane protein</topology>
    </subcellularLocation>
</comment>
<evidence type="ECO:0000256" key="3">
    <source>
        <dbReference type="ARBA" id="ARBA00022692"/>
    </source>
</evidence>
<dbReference type="GO" id="GO:0009234">
    <property type="term" value="P:menaquinone biosynthetic process"/>
    <property type="evidence" value="ECO:0007669"/>
    <property type="project" value="TreeGrafter"/>
</dbReference>
<dbReference type="CDD" id="cd13962">
    <property type="entry name" value="PT_UbiA_UBIAD1"/>
    <property type="match status" value="1"/>
</dbReference>
<dbReference type="PANTHER" id="PTHR13929">
    <property type="entry name" value="1,4-DIHYDROXY-2-NAPHTHOATE OCTAPRENYLTRANSFERASE"/>
    <property type="match status" value="1"/>
</dbReference>
<dbReference type="AlphaFoldDB" id="X1L5E4"/>
<reference evidence="7" key="1">
    <citation type="journal article" date="2014" name="Front. Microbiol.">
        <title>High frequency of phylogenetically diverse reductive dehalogenase-homologous genes in deep subseafloor sedimentary metagenomes.</title>
        <authorList>
            <person name="Kawai M."/>
            <person name="Futagami T."/>
            <person name="Toyoda A."/>
            <person name="Takaki Y."/>
            <person name="Nishi S."/>
            <person name="Hori S."/>
            <person name="Arai W."/>
            <person name="Tsubouchi T."/>
            <person name="Morono Y."/>
            <person name="Uchiyama I."/>
            <person name="Ito T."/>
            <person name="Fujiyama A."/>
            <person name="Inagaki F."/>
            <person name="Takami H."/>
        </authorList>
    </citation>
    <scope>NUCLEOTIDE SEQUENCE</scope>
    <source>
        <strain evidence="7">Expedition CK06-06</strain>
    </source>
</reference>
<evidence type="ECO:0000256" key="5">
    <source>
        <dbReference type="ARBA" id="ARBA00023136"/>
    </source>
</evidence>
<keyword evidence="4 6" id="KW-1133">Transmembrane helix</keyword>
<feature type="transmembrane region" description="Helical" evidence="6">
    <location>
        <begin position="49"/>
        <end position="72"/>
    </location>
</feature>
<feature type="non-terminal residue" evidence="7">
    <location>
        <position position="1"/>
    </location>
</feature>
<evidence type="ECO:0000313" key="7">
    <source>
        <dbReference type="EMBL" id="GAI14557.1"/>
    </source>
</evidence>
<gene>
    <name evidence="7" type="ORF">S06H3_20503</name>
</gene>
<evidence type="ECO:0000256" key="2">
    <source>
        <dbReference type="ARBA" id="ARBA00022679"/>
    </source>
</evidence>
<evidence type="ECO:0000256" key="4">
    <source>
        <dbReference type="ARBA" id="ARBA00022989"/>
    </source>
</evidence>
<dbReference type="EMBL" id="BARV01010623">
    <property type="protein sequence ID" value="GAI14557.1"/>
    <property type="molecule type" value="Genomic_DNA"/>
</dbReference>
<proteinExistence type="predicted"/>
<keyword evidence="2" id="KW-0808">Transferase</keyword>
<evidence type="ECO:0008006" key="8">
    <source>
        <dbReference type="Google" id="ProtNLM"/>
    </source>
</evidence>
<comment type="caution">
    <text evidence="7">The sequence shown here is derived from an EMBL/GenBank/DDBJ whole genome shotgun (WGS) entry which is preliminary data.</text>
</comment>
<organism evidence="7">
    <name type="scientific">marine sediment metagenome</name>
    <dbReference type="NCBI Taxonomy" id="412755"/>
    <lineage>
        <taxon>unclassified sequences</taxon>
        <taxon>metagenomes</taxon>
        <taxon>ecological metagenomes</taxon>
    </lineage>
</organism>